<evidence type="ECO:0000259" key="8">
    <source>
        <dbReference type="PROSITE" id="PS51294"/>
    </source>
</evidence>
<evidence type="ECO:0000259" key="7">
    <source>
        <dbReference type="PROSITE" id="PS51293"/>
    </source>
</evidence>
<protein>
    <submittedName>
        <fullName evidence="9">Transcription factor DIVARICATA-like</fullName>
    </submittedName>
</protein>
<name>A0A8S0U1C0_OLEEU</name>
<dbReference type="PROSITE" id="PS51294">
    <property type="entry name" value="HTH_MYB"/>
    <property type="match status" value="2"/>
</dbReference>
<comment type="subcellular location">
    <subcellularLocation>
        <location evidence="1">Nucleus</location>
    </subcellularLocation>
</comment>
<dbReference type="Pfam" id="PF00249">
    <property type="entry name" value="Myb_DNA-binding"/>
    <property type="match status" value="2"/>
</dbReference>
<evidence type="ECO:0000259" key="6">
    <source>
        <dbReference type="PROSITE" id="PS50090"/>
    </source>
</evidence>
<feature type="domain" description="Myb-like" evidence="6">
    <location>
        <begin position="114"/>
        <end position="159"/>
    </location>
</feature>
<dbReference type="InterPro" id="IPR001005">
    <property type="entry name" value="SANT/Myb"/>
</dbReference>
<dbReference type="GO" id="GO:0005634">
    <property type="term" value="C:nucleus"/>
    <property type="evidence" value="ECO:0007669"/>
    <property type="project" value="UniProtKB-SubCell"/>
</dbReference>
<evidence type="ECO:0000256" key="4">
    <source>
        <dbReference type="ARBA" id="ARBA00023242"/>
    </source>
</evidence>
<dbReference type="CDD" id="cd00167">
    <property type="entry name" value="SANT"/>
    <property type="match status" value="2"/>
</dbReference>
<dbReference type="InterPro" id="IPR009057">
    <property type="entry name" value="Homeodomain-like_sf"/>
</dbReference>
<evidence type="ECO:0000256" key="5">
    <source>
        <dbReference type="SAM" id="MobiDB-lite"/>
    </source>
</evidence>
<organism evidence="9 10">
    <name type="scientific">Olea europaea subsp. europaea</name>
    <dbReference type="NCBI Taxonomy" id="158383"/>
    <lineage>
        <taxon>Eukaryota</taxon>
        <taxon>Viridiplantae</taxon>
        <taxon>Streptophyta</taxon>
        <taxon>Embryophyta</taxon>
        <taxon>Tracheophyta</taxon>
        <taxon>Spermatophyta</taxon>
        <taxon>Magnoliopsida</taxon>
        <taxon>eudicotyledons</taxon>
        <taxon>Gunneridae</taxon>
        <taxon>Pentapetalae</taxon>
        <taxon>asterids</taxon>
        <taxon>lamiids</taxon>
        <taxon>Lamiales</taxon>
        <taxon>Oleaceae</taxon>
        <taxon>Oleeae</taxon>
        <taxon>Olea</taxon>
    </lineage>
</organism>
<feature type="domain" description="HTH myb-type" evidence="8">
    <location>
        <begin position="13"/>
        <end position="64"/>
    </location>
</feature>
<dbReference type="NCBIfam" id="TIGR01557">
    <property type="entry name" value="myb_SHAQKYF"/>
    <property type="match status" value="1"/>
</dbReference>
<dbReference type="PROSITE" id="PS50090">
    <property type="entry name" value="MYB_LIKE"/>
    <property type="match status" value="2"/>
</dbReference>
<dbReference type="SMART" id="SM00717">
    <property type="entry name" value="SANT"/>
    <property type="match status" value="2"/>
</dbReference>
<accession>A0A8S0U1C0</accession>
<gene>
    <name evidence="9" type="ORF">OLEA9_A046203</name>
</gene>
<keyword evidence="4" id="KW-0539">Nucleus</keyword>
<dbReference type="OrthoDB" id="916829at2759"/>
<feature type="domain" description="SANT" evidence="7">
    <location>
        <begin position="110"/>
        <end position="163"/>
    </location>
</feature>
<feature type="compositionally biased region" description="Polar residues" evidence="5">
    <location>
        <begin position="218"/>
        <end position="229"/>
    </location>
</feature>
<dbReference type="GO" id="GO:0003677">
    <property type="term" value="F:DNA binding"/>
    <property type="evidence" value="ECO:0007669"/>
    <property type="project" value="InterPro"/>
</dbReference>
<feature type="domain" description="HTH myb-type" evidence="8">
    <location>
        <begin position="114"/>
        <end position="163"/>
    </location>
</feature>
<feature type="domain" description="Myb-like" evidence="6">
    <location>
        <begin position="11"/>
        <end position="60"/>
    </location>
</feature>
<proteinExistence type="predicted"/>
<feature type="compositionally biased region" description="Polar residues" evidence="5">
    <location>
        <begin position="248"/>
        <end position="260"/>
    </location>
</feature>
<dbReference type="AlphaFoldDB" id="A0A8S0U1C0"/>
<dbReference type="InterPro" id="IPR017930">
    <property type="entry name" value="Myb_dom"/>
</dbReference>
<evidence type="ECO:0000256" key="3">
    <source>
        <dbReference type="ARBA" id="ARBA00023163"/>
    </source>
</evidence>
<feature type="region of interest" description="Disordered" evidence="5">
    <location>
        <begin position="187"/>
        <end position="305"/>
    </location>
</feature>
<dbReference type="PANTHER" id="PTHR44042">
    <property type="entry name" value="DUPLICATED HOMEODOMAIN-LIKE SUPERFAMILY PROTEIN-RELATED"/>
    <property type="match status" value="1"/>
</dbReference>
<evidence type="ECO:0000313" key="10">
    <source>
        <dbReference type="Proteomes" id="UP000594638"/>
    </source>
</evidence>
<dbReference type="PROSITE" id="PS51293">
    <property type="entry name" value="SANT"/>
    <property type="match status" value="1"/>
</dbReference>
<dbReference type="InterPro" id="IPR017884">
    <property type="entry name" value="SANT_dom"/>
</dbReference>
<evidence type="ECO:0000256" key="1">
    <source>
        <dbReference type="ARBA" id="ARBA00004123"/>
    </source>
</evidence>
<keyword evidence="10" id="KW-1185">Reference proteome</keyword>
<feature type="compositionally biased region" description="Polar residues" evidence="5">
    <location>
        <begin position="91"/>
        <end position="107"/>
    </location>
</feature>
<feature type="region of interest" description="Disordered" evidence="5">
    <location>
        <begin position="80"/>
        <end position="113"/>
    </location>
</feature>
<keyword evidence="3" id="KW-0804">Transcription</keyword>
<dbReference type="PANTHER" id="PTHR44042:SF67">
    <property type="entry name" value="MYB-LIKE PROTEIN I"/>
    <property type="match status" value="1"/>
</dbReference>
<evidence type="ECO:0000256" key="2">
    <source>
        <dbReference type="ARBA" id="ARBA00023015"/>
    </source>
</evidence>
<dbReference type="EMBL" id="CACTIH010007394">
    <property type="protein sequence ID" value="CAA3012289.1"/>
    <property type="molecule type" value="Genomic_DNA"/>
</dbReference>
<dbReference type="Gene3D" id="1.10.10.60">
    <property type="entry name" value="Homeodomain-like"/>
    <property type="match status" value="2"/>
</dbReference>
<dbReference type="Proteomes" id="UP000594638">
    <property type="component" value="Unassembled WGS sequence"/>
</dbReference>
<dbReference type="Gramene" id="OE9A046203T1">
    <property type="protein sequence ID" value="OE9A046203C1"/>
    <property type="gene ID" value="OE9A046203"/>
</dbReference>
<evidence type="ECO:0000313" key="9">
    <source>
        <dbReference type="EMBL" id="CAA3012289.1"/>
    </source>
</evidence>
<dbReference type="SUPFAM" id="SSF46689">
    <property type="entry name" value="Homeodomain-like"/>
    <property type="match status" value="2"/>
</dbReference>
<keyword evidence="2" id="KW-0805">Transcription regulation</keyword>
<dbReference type="InterPro" id="IPR006447">
    <property type="entry name" value="Myb_dom_plants"/>
</dbReference>
<reference evidence="9 10" key="1">
    <citation type="submission" date="2019-12" db="EMBL/GenBank/DDBJ databases">
        <authorList>
            <person name="Alioto T."/>
            <person name="Alioto T."/>
            <person name="Gomez Garrido J."/>
        </authorList>
    </citation>
    <scope>NUCLEOTIDE SEQUENCE [LARGE SCALE GENOMIC DNA]</scope>
</reference>
<sequence>MDNPRGNPAPKMKWSVEDDKLYEDALKEFPEEVENRWAKIASRVPGKSPEDVKAHYNTLFVDSLISVFDFPDNEAKADSINNPIDHDDSTETSIHSCEISSRPSSRVVNDDGPRWTEEEHRLFLKGLNEYGKGQLTEIAKYVVRSRTPTQVGSHAHRYYKRLNINCGAITLQPIRVPRRGRYNMTATNAGGAIEPSPTNLPGQGGKNPADAINGGSMEPSSTNFSSQGGSIPIDAVNNGAMVPPPTNLPSQGGNNPTGVVNSGAMEPSPTNLPNEGGKNPADAVTSGEKKPSPTNIPSQEGPHNF</sequence>
<comment type="caution">
    <text evidence="9">The sequence shown here is derived from an EMBL/GenBank/DDBJ whole genome shotgun (WGS) entry which is preliminary data.</text>
</comment>